<gene>
    <name evidence="1" type="ORF">GCM10009682_51180</name>
</gene>
<keyword evidence="2" id="KW-1185">Reference proteome</keyword>
<reference evidence="1 2" key="1">
    <citation type="journal article" date="2019" name="Int. J. Syst. Evol. Microbiol.">
        <title>The Global Catalogue of Microorganisms (GCM) 10K type strain sequencing project: providing services to taxonomists for standard genome sequencing and annotation.</title>
        <authorList>
            <consortium name="The Broad Institute Genomics Platform"/>
            <consortium name="The Broad Institute Genome Sequencing Center for Infectious Disease"/>
            <person name="Wu L."/>
            <person name="Ma J."/>
        </authorList>
    </citation>
    <scope>NUCLEOTIDE SEQUENCE [LARGE SCALE GENOMIC DNA]</scope>
    <source>
        <strain evidence="1 2">JCM 13250</strain>
    </source>
</reference>
<sequence length="57" mass="6347">MITVGDTRVRVGRLRTACGPLPGGTTRHVDVHYAIRYLDGWQVWVAELPCVNPAFQP</sequence>
<comment type="caution">
    <text evidence="1">The sequence shown here is derived from an EMBL/GenBank/DDBJ whole genome shotgun (WGS) entry which is preliminary data.</text>
</comment>
<organism evidence="1 2">
    <name type="scientific">Luedemannella flava</name>
    <dbReference type="NCBI Taxonomy" id="349316"/>
    <lineage>
        <taxon>Bacteria</taxon>
        <taxon>Bacillati</taxon>
        <taxon>Actinomycetota</taxon>
        <taxon>Actinomycetes</taxon>
        <taxon>Micromonosporales</taxon>
        <taxon>Micromonosporaceae</taxon>
        <taxon>Luedemannella</taxon>
    </lineage>
</organism>
<name>A0ABN2MFL6_9ACTN</name>
<evidence type="ECO:0000313" key="1">
    <source>
        <dbReference type="EMBL" id="GAA1824771.1"/>
    </source>
</evidence>
<dbReference type="RefSeq" id="WP_344137579.1">
    <property type="nucleotide sequence ID" value="NZ_BAAALT010000213.1"/>
</dbReference>
<dbReference type="Proteomes" id="UP001500218">
    <property type="component" value="Unassembled WGS sequence"/>
</dbReference>
<evidence type="ECO:0000313" key="2">
    <source>
        <dbReference type="Proteomes" id="UP001500218"/>
    </source>
</evidence>
<dbReference type="EMBL" id="BAAALT010000213">
    <property type="protein sequence ID" value="GAA1824771.1"/>
    <property type="molecule type" value="Genomic_DNA"/>
</dbReference>
<proteinExistence type="predicted"/>
<accession>A0ABN2MFL6</accession>
<protein>
    <submittedName>
        <fullName evidence="1">Uncharacterized protein</fullName>
    </submittedName>
</protein>